<dbReference type="SUPFAM" id="SSF48317">
    <property type="entry name" value="Acid phosphatase/Vanadium-dependent haloperoxidase"/>
    <property type="match status" value="1"/>
</dbReference>
<reference evidence="4 5" key="1">
    <citation type="submission" date="2016-01" db="EMBL/GenBank/DDBJ databases">
        <title>The new phylogeny of the genus Mycobacterium.</title>
        <authorList>
            <person name="Tarcisio F."/>
            <person name="Conor M."/>
            <person name="Antonella G."/>
            <person name="Elisabetta G."/>
            <person name="Giulia F.S."/>
            <person name="Sara T."/>
            <person name="Anna F."/>
            <person name="Clotilde B."/>
            <person name="Roberto B."/>
            <person name="Veronica D.S."/>
            <person name="Fabio R."/>
            <person name="Monica P."/>
            <person name="Olivier J."/>
            <person name="Enrico T."/>
            <person name="Nicola S."/>
        </authorList>
    </citation>
    <scope>NUCLEOTIDE SEQUENCE [LARGE SCALE GENOMIC DNA]</scope>
    <source>
        <strain evidence="4 5">DSM 44179</strain>
    </source>
</reference>
<dbReference type="PANTHER" id="PTHR14969:SF13">
    <property type="entry name" value="AT30094P"/>
    <property type="match status" value="1"/>
</dbReference>
<protein>
    <recommendedName>
        <fullName evidence="2">Phosphatidic acid phosphatase type 2/haloperoxidase domain-containing protein</fullName>
    </recommendedName>
</protein>
<dbReference type="PANTHER" id="PTHR14969">
    <property type="entry name" value="SPHINGOSINE-1-PHOSPHATE PHOSPHOHYDROLASE"/>
    <property type="match status" value="1"/>
</dbReference>
<dbReference type="SMART" id="SM00014">
    <property type="entry name" value="acidPPc"/>
    <property type="match status" value="1"/>
</dbReference>
<dbReference type="RefSeq" id="WP_085094566.1">
    <property type="nucleotide sequence ID" value="NZ_AP022603.1"/>
</dbReference>
<accession>A0A1X1RGC3</accession>
<evidence type="ECO:0000313" key="3">
    <source>
        <dbReference type="EMBL" id="ORV05292.1"/>
    </source>
</evidence>
<keyword evidence="1" id="KW-1133">Transmembrane helix</keyword>
<feature type="transmembrane region" description="Helical" evidence="1">
    <location>
        <begin position="57"/>
        <end position="79"/>
    </location>
</feature>
<feature type="transmembrane region" description="Helical" evidence="1">
    <location>
        <begin position="159"/>
        <end position="179"/>
    </location>
</feature>
<dbReference type="Gene3D" id="1.20.144.10">
    <property type="entry name" value="Phosphatidic acid phosphatase type 2/haloperoxidase"/>
    <property type="match status" value="1"/>
</dbReference>
<feature type="transmembrane region" description="Helical" evidence="1">
    <location>
        <begin position="130"/>
        <end position="147"/>
    </location>
</feature>
<feature type="transmembrane region" description="Helical" evidence="1">
    <location>
        <begin position="91"/>
        <end position="110"/>
    </location>
</feature>
<evidence type="ECO:0000313" key="5">
    <source>
        <dbReference type="Proteomes" id="UP000193484"/>
    </source>
</evidence>
<organism evidence="4 5">
    <name type="scientific">Mycolicibacterium fallax</name>
    <name type="common">Mycobacterium fallax</name>
    <dbReference type="NCBI Taxonomy" id="1793"/>
    <lineage>
        <taxon>Bacteria</taxon>
        <taxon>Bacillati</taxon>
        <taxon>Actinomycetota</taxon>
        <taxon>Actinomycetes</taxon>
        <taxon>Mycobacteriales</taxon>
        <taxon>Mycobacteriaceae</taxon>
        <taxon>Mycolicibacterium</taxon>
    </lineage>
</organism>
<dbReference type="InterPro" id="IPR000326">
    <property type="entry name" value="PAP2/HPO"/>
</dbReference>
<dbReference type="Proteomes" id="UP000193484">
    <property type="component" value="Unassembled WGS sequence"/>
</dbReference>
<gene>
    <name evidence="3" type="ORF">AWC04_07035</name>
    <name evidence="4" type="ORF">AWC04_07110</name>
</gene>
<evidence type="ECO:0000313" key="4">
    <source>
        <dbReference type="EMBL" id="ORV05301.1"/>
    </source>
</evidence>
<keyword evidence="1" id="KW-0472">Membrane</keyword>
<dbReference type="EMBL" id="LQOJ01000025">
    <property type="protein sequence ID" value="ORV05292.1"/>
    <property type="molecule type" value="Genomic_DNA"/>
</dbReference>
<comment type="caution">
    <text evidence="4">The sequence shown here is derived from an EMBL/GenBank/DDBJ whole genome shotgun (WGS) entry which is preliminary data.</text>
</comment>
<feature type="domain" description="Phosphatidic acid phosphatase type 2/haloperoxidase" evidence="2">
    <location>
        <begin position="88"/>
        <end position="199"/>
    </location>
</feature>
<keyword evidence="5" id="KW-1185">Reference proteome</keyword>
<sequence>MTRHRLTLALSVAAAAVYLLMWVGFAADWSWLRVADDWALRHCYDFAVGRPGWVTGWDVFCTVLGTVVLRGLVAVLIIVEFVRRRARVATFLLLSVELSAAVTELAKWLAGRARPDTALVYAHGLSFPSGHALGLLVIVAALLTVYLRDLPAGWRAPALWAGVALVVATGVGRVVLNVHHPSDVLAGWALGYLYFAFCRWVCPPFSVADGTPAAPDTARRTTPGSAAG</sequence>
<dbReference type="STRING" id="1793.AWC04_07035"/>
<dbReference type="OrthoDB" id="5289372at2"/>
<dbReference type="AlphaFoldDB" id="A0A1X1RGC3"/>
<name>A0A1X1RGC3_MYCFA</name>
<proteinExistence type="predicted"/>
<dbReference type="Pfam" id="PF01569">
    <property type="entry name" value="PAP2"/>
    <property type="match status" value="1"/>
</dbReference>
<evidence type="ECO:0000259" key="2">
    <source>
        <dbReference type="SMART" id="SM00014"/>
    </source>
</evidence>
<dbReference type="InterPro" id="IPR036938">
    <property type="entry name" value="PAP2/HPO_sf"/>
</dbReference>
<feature type="transmembrane region" description="Helical" evidence="1">
    <location>
        <begin position="185"/>
        <end position="202"/>
    </location>
</feature>
<dbReference type="CDD" id="cd03392">
    <property type="entry name" value="PAP2_like_2"/>
    <property type="match status" value="1"/>
</dbReference>
<evidence type="ECO:0000256" key="1">
    <source>
        <dbReference type="SAM" id="Phobius"/>
    </source>
</evidence>
<keyword evidence="1" id="KW-0812">Transmembrane</keyword>
<dbReference type="EMBL" id="LQOJ01000025">
    <property type="protein sequence ID" value="ORV05301.1"/>
    <property type="molecule type" value="Genomic_DNA"/>
</dbReference>